<keyword evidence="1" id="KW-0067">ATP-binding</keyword>
<dbReference type="AlphaFoldDB" id="A0A223S9U1"/>
<accession>A0A223S9U1</accession>
<dbReference type="OrthoDB" id="3423431at2"/>
<dbReference type="Proteomes" id="UP000215005">
    <property type="component" value="Chromosome"/>
</dbReference>
<dbReference type="GO" id="GO:0005524">
    <property type="term" value="F:ATP binding"/>
    <property type="evidence" value="ECO:0007669"/>
    <property type="project" value="UniProtKB-KW"/>
</dbReference>
<sequence>MPSSLTPVAPLPEVTVPLNRFIPTGHRHYFNGTWDTPYNRRRFDFWGMPELMPLVRAFLDTCAASRDPEYRYLFTLLGSELANNALQHSDSGTSEDTYTLVAERSLDGIKLTCRDNGMADGYRGVREYLRIDPAGFDTGSETGRGLVLLDAFATDWGDSGWVSHRHVWFYLAYDLRDSAWSIA</sequence>
<evidence type="ECO:0000313" key="1">
    <source>
        <dbReference type="EMBL" id="ASU84897.1"/>
    </source>
</evidence>
<dbReference type="SUPFAM" id="SSF55874">
    <property type="entry name" value="ATPase domain of HSP90 chaperone/DNA topoisomerase II/histidine kinase"/>
    <property type="match status" value="1"/>
</dbReference>
<dbReference type="RefSeq" id="WP_026126210.1">
    <property type="nucleotide sequence ID" value="NZ_ANBG01000358.1"/>
</dbReference>
<keyword evidence="1" id="KW-0547">Nucleotide-binding</keyword>
<reference evidence="1 2" key="1">
    <citation type="submission" date="2017-08" db="EMBL/GenBank/DDBJ databases">
        <title>The complete genome sequence of Nocardiopsis gilva YIM 90087.</title>
        <authorList>
            <person name="Yin M."/>
            <person name="Tang S."/>
        </authorList>
    </citation>
    <scope>NUCLEOTIDE SEQUENCE [LARGE SCALE GENOMIC DNA]</scope>
    <source>
        <strain evidence="1 2">YIM 90087</strain>
    </source>
</reference>
<evidence type="ECO:0000313" key="2">
    <source>
        <dbReference type="Proteomes" id="UP000215005"/>
    </source>
</evidence>
<dbReference type="EMBL" id="CP022753">
    <property type="protein sequence ID" value="ASU84897.1"/>
    <property type="molecule type" value="Genomic_DNA"/>
</dbReference>
<dbReference type="KEGG" id="ngv:CDO52_20745"/>
<organism evidence="1 2">
    <name type="scientific">Nocardiopsis gilva YIM 90087</name>
    <dbReference type="NCBI Taxonomy" id="1235441"/>
    <lineage>
        <taxon>Bacteria</taxon>
        <taxon>Bacillati</taxon>
        <taxon>Actinomycetota</taxon>
        <taxon>Actinomycetes</taxon>
        <taxon>Streptosporangiales</taxon>
        <taxon>Nocardiopsidaceae</taxon>
        <taxon>Nocardiopsis</taxon>
    </lineage>
</organism>
<gene>
    <name evidence="1" type="ORF">CDO52_20745</name>
</gene>
<dbReference type="Gene3D" id="3.30.565.10">
    <property type="entry name" value="Histidine kinase-like ATPase, C-terminal domain"/>
    <property type="match status" value="1"/>
</dbReference>
<proteinExistence type="predicted"/>
<dbReference type="InterPro" id="IPR036890">
    <property type="entry name" value="HATPase_C_sf"/>
</dbReference>
<name>A0A223S9U1_9ACTN</name>
<dbReference type="CDD" id="cd16936">
    <property type="entry name" value="HATPase_RsbW-like"/>
    <property type="match status" value="1"/>
</dbReference>
<protein>
    <submittedName>
        <fullName evidence="1">ATP-binding protein</fullName>
    </submittedName>
</protein>
<keyword evidence="2" id="KW-1185">Reference proteome</keyword>